<sequence length="93" mass="9686">MQNLQGRLNPSDIILATDFSARCDRAQDRAVQLAIEWNATLTAVHPLSDMGLTNHPSLREADRTGDAQRGSPAPGTSLHGRAPLVGGSGGGAV</sequence>
<protein>
    <recommendedName>
        <fullName evidence="2">UspA domain-containing protein</fullName>
    </recommendedName>
</protein>
<dbReference type="AlphaFoldDB" id="A0A844AED3"/>
<organism evidence="3 4">
    <name type="scientific">Rhizobium fredii</name>
    <name type="common">Sinorhizobium fredii</name>
    <dbReference type="NCBI Taxonomy" id="380"/>
    <lineage>
        <taxon>Bacteria</taxon>
        <taxon>Pseudomonadati</taxon>
        <taxon>Pseudomonadota</taxon>
        <taxon>Alphaproteobacteria</taxon>
        <taxon>Hyphomicrobiales</taxon>
        <taxon>Rhizobiaceae</taxon>
        <taxon>Sinorhizobium/Ensifer group</taxon>
        <taxon>Sinorhizobium</taxon>
    </lineage>
</organism>
<accession>A0A844AED3</accession>
<evidence type="ECO:0000313" key="3">
    <source>
        <dbReference type="EMBL" id="MQX10661.1"/>
    </source>
</evidence>
<gene>
    <name evidence="3" type="ORF">GHK48_20910</name>
</gene>
<evidence type="ECO:0000259" key="2">
    <source>
        <dbReference type="Pfam" id="PF00582"/>
    </source>
</evidence>
<comment type="caution">
    <text evidence="3">The sequence shown here is derived from an EMBL/GenBank/DDBJ whole genome shotgun (WGS) entry which is preliminary data.</text>
</comment>
<evidence type="ECO:0000313" key="4">
    <source>
        <dbReference type="Proteomes" id="UP000466694"/>
    </source>
</evidence>
<dbReference type="Proteomes" id="UP000466694">
    <property type="component" value="Unassembled WGS sequence"/>
</dbReference>
<feature type="compositionally biased region" description="Basic and acidic residues" evidence="1">
    <location>
        <begin position="57"/>
        <end position="66"/>
    </location>
</feature>
<dbReference type="Pfam" id="PF00582">
    <property type="entry name" value="Usp"/>
    <property type="match status" value="1"/>
</dbReference>
<dbReference type="InterPro" id="IPR006016">
    <property type="entry name" value="UspA"/>
</dbReference>
<evidence type="ECO:0000256" key="1">
    <source>
        <dbReference type="SAM" id="MobiDB-lite"/>
    </source>
</evidence>
<feature type="domain" description="UspA" evidence="2">
    <location>
        <begin position="13"/>
        <end position="66"/>
    </location>
</feature>
<proteinExistence type="predicted"/>
<feature type="region of interest" description="Disordered" evidence="1">
    <location>
        <begin position="48"/>
        <end position="93"/>
    </location>
</feature>
<name>A0A844AED3_RHIFR</name>
<dbReference type="SUPFAM" id="SSF52402">
    <property type="entry name" value="Adenine nucleotide alpha hydrolases-like"/>
    <property type="match status" value="1"/>
</dbReference>
<reference evidence="3 4" key="1">
    <citation type="journal article" date="2013" name="Genome Biol.">
        <title>Comparative genomics of the core and accessory genomes of 48 Sinorhizobium strains comprising five genospecies.</title>
        <authorList>
            <person name="Sugawara M."/>
            <person name="Epstein B."/>
            <person name="Badgley B.D."/>
            <person name="Unno T."/>
            <person name="Xu L."/>
            <person name="Reese J."/>
            <person name="Gyaneshwar P."/>
            <person name="Denny R."/>
            <person name="Mudge J."/>
            <person name="Bharti A.K."/>
            <person name="Farmer A.D."/>
            <person name="May G.D."/>
            <person name="Woodward J.E."/>
            <person name="Medigue C."/>
            <person name="Vallenet D."/>
            <person name="Lajus A."/>
            <person name="Rouy Z."/>
            <person name="Martinez-Vaz B."/>
            <person name="Tiffin P."/>
            <person name="Young N.D."/>
            <person name="Sadowsky M.J."/>
        </authorList>
    </citation>
    <scope>NUCLEOTIDE SEQUENCE [LARGE SCALE GENOMIC DNA]</scope>
    <source>
        <strain evidence="3 4">USDA205</strain>
    </source>
</reference>
<dbReference type="EMBL" id="WISZ01000156">
    <property type="protein sequence ID" value="MQX10661.1"/>
    <property type="molecule type" value="Genomic_DNA"/>
</dbReference>
<dbReference type="Gene3D" id="3.40.50.12370">
    <property type="match status" value="1"/>
</dbReference>